<dbReference type="CDD" id="cd14279">
    <property type="entry name" value="CUE"/>
    <property type="match status" value="1"/>
</dbReference>
<organism evidence="1 2">
    <name type="scientific">Xaviernesmea oryzae</name>
    <dbReference type="NCBI Taxonomy" id="464029"/>
    <lineage>
        <taxon>Bacteria</taxon>
        <taxon>Pseudomonadati</taxon>
        <taxon>Pseudomonadota</taxon>
        <taxon>Alphaproteobacteria</taxon>
        <taxon>Hyphomicrobiales</taxon>
        <taxon>Rhizobiaceae</taxon>
        <taxon>Rhizobium/Agrobacterium group</taxon>
        <taxon>Xaviernesmea</taxon>
    </lineage>
</organism>
<sequence>MKPLSLPKIEPDVIEDVLAWHGGDAREAISALLEDCQHLRLQLALTEAAASSGFTRGWRPHFDRSDNA</sequence>
<dbReference type="RefSeq" id="WP_075627349.1">
    <property type="nucleotide sequence ID" value="NZ_FOAM01000001.1"/>
</dbReference>
<keyword evidence="2" id="KW-1185">Reference proteome</keyword>
<dbReference type="EMBL" id="MKIP01000037">
    <property type="protein sequence ID" value="OLP60332.1"/>
    <property type="molecule type" value="Genomic_DNA"/>
</dbReference>
<dbReference type="AlphaFoldDB" id="A0A1Q9AY03"/>
<protein>
    <submittedName>
        <fullName evidence="1">Dehydrogenase</fullName>
    </submittedName>
</protein>
<dbReference type="Proteomes" id="UP000186364">
    <property type="component" value="Unassembled WGS sequence"/>
</dbReference>
<proteinExistence type="predicted"/>
<comment type="caution">
    <text evidence="1">The sequence shown here is derived from an EMBL/GenBank/DDBJ whole genome shotgun (WGS) entry which is preliminary data.</text>
</comment>
<accession>A0A1Q9AY03</accession>
<gene>
    <name evidence="1" type="ORF">BJF93_15355</name>
</gene>
<name>A0A1Q9AY03_9HYPH</name>
<reference evidence="1 2" key="1">
    <citation type="submission" date="2016-09" db="EMBL/GenBank/DDBJ databases">
        <title>Rhizobium sp. nov., a novel species isolated from the rice rhizosphere.</title>
        <authorList>
            <person name="Zhao J."/>
            <person name="Zhang X."/>
        </authorList>
    </citation>
    <scope>NUCLEOTIDE SEQUENCE [LARGE SCALE GENOMIC DNA]</scope>
    <source>
        <strain evidence="1 2">1.7048</strain>
    </source>
</reference>
<dbReference type="OrthoDB" id="7924295at2"/>
<evidence type="ECO:0000313" key="2">
    <source>
        <dbReference type="Proteomes" id="UP000186364"/>
    </source>
</evidence>
<evidence type="ECO:0000313" key="1">
    <source>
        <dbReference type="EMBL" id="OLP60332.1"/>
    </source>
</evidence>